<evidence type="ECO:0000256" key="7">
    <source>
        <dbReference type="ARBA" id="ARBA00026209"/>
    </source>
</evidence>
<evidence type="ECO:0000256" key="6">
    <source>
        <dbReference type="ARBA" id="ARBA00023288"/>
    </source>
</evidence>
<evidence type="ECO:0000256" key="4">
    <source>
        <dbReference type="ARBA" id="ARBA00022737"/>
    </source>
</evidence>
<dbReference type="GO" id="GO:0043495">
    <property type="term" value="F:protein-membrane adaptor activity"/>
    <property type="evidence" value="ECO:0007669"/>
    <property type="project" value="InterPro"/>
</dbReference>
<dbReference type="GO" id="GO:0005774">
    <property type="term" value="C:vacuolar membrane"/>
    <property type="evidence" value="ECO:0007669"/>
    <property type="project" value="UniProtKB-SubCell"/>
</dbReference>
<comment type="subcellular location">
    <subcellularLocation>
        <location evidence="1">Vacuole membrane</location>
        <topology evidence="1">Lipid-anchor</topology>
    </subcellularLocation>
</comment>
<sequence>MPSPSKMRSAASSSPTQREPAIVVLDVKKVAYSTVPTPHELALSQELLGLQADRDVIEKRYEDRIVDLEAQVQAAHMREAELLAREQRSHVEQIQLQHAAVLAERAVWTLRLESLTTQLAKLSHDQETQKQWHERFRLHACSPSIHPLADDVFARFGQSIALLPTTESPHVVRAGCLDFLACILRETTTDAVLGPVLIGLVHVSIYVPPGGSSPSPLRHEIVKAGTLPPLVRICDVVTNPAILTEAARLLASLASTPLNKTAMAAKHAVRAMAKLLTTYETNAVMYKSVLQFALVALSNLTHDSDVLRTQVAQSGVVPCIARLLADVPDISVRIAAAHTLANIGFAGTTNQGAVFMAQGDMELIKQLGATAKALQSPVTMSIPLTSPPATSQPPVLGRSSESHLLQHCARGLANLASTKVNQISIGYSDALPTMLQQMVDSNDPPVLTAYGLAIASLCHQCKVNKVRVAGQNGLAVLLYVVATAERFHHNPDVLSATCLAIASVVAMDANLRILEDMDGHDVLLALCMSTMNVRVLDASGRAIAAMAPTLEYKHNVWQQGKPFKVQDSGGLAALERVAALVYNNTSSSSSSNTTSKDLPTWLQHGLDVLRMTPKQMALALASGQPHDVTNPKSDEADSVWDEVFARDAVAVEALVPIAPDALCSTFYNETS</sequence>
<dbReference type="RefSeq" id="XP_009835258.1">
    <property type="nucleotide sequence ID" value="XM_009836956.1"/>
</dbReference>
<organism evidence="9">
    <name type="scientific">Aphanomyces astaci</name>
    <name type="common">Crayfish plague agent</name>
    <dbReference type="NCBI Taxonomy" id="112090"/>
    <lineage>
        <taxon>Eukaryota</taxon>
        <taxon>Sar</taxon>
        <taxon>Stramenopiles</taxon>
        <taxon>Oomycota</taxon>
        <taxon>Saprolegniomycetes</taxon>
        <taxon>Saprolegniales</taxon>
        <taxon>Verrucalvaceae</taxon>
        <taxon>Aphanomyces</taxon>
    </lineage>
</organism>
<dbReference type="InterPro" id="IPR016024">
    <property type="entry name" value="ARM-type_fold"/>
</dbReference>
<dbReference type="Pfam" id="PF00514">
    <property type="entry name" value="Arm"/>
    <property type="match status" value="1"/>
</dbReference>
<dbReference type="AlphaFoldDB" id="W4G6B2"/>
<keyword evidence="5" id="KW-0472">Membrane</keyword>
<evidence type="ECO:0000256" key="8">
    <source>
        <dbReference type="SAM" id="Coils"/>
    </source>
</evidence>
<dbReference type="PANTHER" id="PTHR47249:SF1">
    <property type="entry name" value="VACUOLAR PROTEIN 8"/>
    <property type="match status" value="1"/>
</dbReference>
<feature type="coiled-coil region" evidence="8">
    <location>
        <begin position="58"/>
        <end position="97"/>
    </location>
</feature>
<keyword evidence="3" id="KW-0926">Vacuole</keyword>
<gene>
    <name evidence="9" type="ORF">H257_10415</name>
</gene>
<dbReference type="Gene3D" id="1.25.10.10">
    <property type="entry name" value="Leucine-rich Repeat Variant"/>
    <property type="match status" value="2"/>
</dbReference>
<reference evidence="9" key="1">
    <citation type="submission" date="2013-12" db="EMBL/GenBank/DDBJ databases">
        <title>The Genome Sequence of Aphanomyces astaci APO3.</title>
        <authorList>
            <consortium name="The Broad Institute Genomics Platform"/>
            <person name="Russ C."/>
            <person name="Tyler B."/>
            <person name="van West P."/>
            <person name="Dieguez-Uribeondo J."/>
            <person name="Young S.K."/>
            <person name="Zeng Q."/>
            <person name="Gargeya S."/>
            <person name="Fitzgerald M."/>
            <person name="Abouelleil A."/>
            <person name="Alvarado L."/>
            <person name="Chapman S.B."/>
            <person name="Gainer-Dewar J."/>
            <person name="Goldberg J."/>
            <person name="Griggs A."/>
            <person name="Gujja S."/>
            <person name="Hansen M."/>
            <person name="Howarth C."/>
            <person name="Imamovic A."/>
            <person name="Ireland A."/>
            <person name="Larimer J."/>
            <person name="McCowan C."/>
            <person name="Murphy C."/>
            <person name="Pearson M."/>
            <person name="Poon T.W."/>
            <person name="Priest M."/>
            <person name="Roberts A."/>
            <person name="Saif S."/>
            <person name="Shea T."/>
            <person name="Sykes S."/>
            <person name="Wortman J."/>
            <person name="Nusbaum C."/>
            <person name="Birren B."/>
        </authorList>
    </citation>
    <scope>NUCLEOTIDE SEQUENCE [LARGE SCALE GENOMIC DNA]</scope>
    <source>
        <strain evidence="9">APO3</strain>
    </source>
</reference>
<evidence type="ECO:0000256" key="3">
    <source>
        <dbReference type="ARBA" id="ARBA00022554"/>
    </source>
</evidence>
<proteinExistence type="inferred from homology"/>
<dbReference type="SUPFAM" id="SSF48371">
    <property type="entry name" value="ARM repeat"/>
    <property type="match status" value="1"/>
</dbReference>
<dbReference type="PANTHER" id="PTHR47249">
    <property type="entry name" value="VACUOLAR PROTEIN 8"/>
    <property type="match status" value="1"/>
</dbReference>
<protein>
    <recommendedName>
        <fullName evidence="7">Vacuolar protein 8</fullName>
    </recommendedName>
</protein>
<dbReference type="InterPro" id="IPR000225">
    <property type="entry name" value="Armadillo"/>
</dbReference>
<dbReference type="InterPro" id="IPR011989">
    <property type="entry name" value="ARM-like"/>
</dbReference>
<keyword evidence="6" id="KW-0449">Lipoprotein</keyword>
<evidence type="ECO:0000256" key="5">
    <source>
        <dbReference type="ARBA" id="ARBA00023136"/>
    </source>
</evidence>
<dbReference type="OrthoDB" id="7537227at2759"/>
<dbReference type="VEuPathDB" id="FungiDB:H257_10415"/>
<evidence type="ECO:0000256" key="2">
    <source>
        <dbReference type="ARBA" id="ARBA00005462"/>
    </source>
</evidence>
<evidence type="ECO:0000313" key="9">
    <source>
        <dbReference type="EMBL" id="ETV75210.1"/>
    </source>
</evidence>
<dbReference type="SMART" id="SM00185">
    <property type="entry name" value="ARM"/>
    <property type="match status" value="3"/>
</dbReference>
<evidence type="ECO:0000256" key="1">
    <source>
        <dbReference type="ARBA" id="ARBA00004592"/>
    </source>
</evidence>
<comment type="similarity">
    <text evidence="2">Belongs to the beta-catenin family.</text>
</comment>
<keyword evidence="4" id="KW-0677">Repeat</keyword>
<dbReference type="GO" id="GO:0071562">
    <property type="term" value="P:nucleus-vacuole junction assembly"/>
    <property type="evidence" value="ECO:0007669"/>
    <property type="project" value="InterPro"/>
</dbReference>
<keyword evidence="8" id="KW-0175">Coiled coil</keyword>
<name>W4G6B2_APHAT</name>
<dbReference type="EMBL" id="KI913141">
    <property type="protein sequence ID" value="ETV75210.1"/>
    <property type="molecule type" value="Genomic_DNA"/>
</dbReference>
<dbReference type="InterPro" id="IPR045156">
    <property type="entry name" value="Vac8"/>
</dbReference>
<dbReference type="GeneID" id="20812411"/>
<accession>W4G6B2</accession>